<dbReference type="GeneID" id="92711775"/>
<evidence type="ECO:0000256" key="5">
    <source>
        <dbReference type="SAM" id="Coils"/>
    </source>
</evidence>
<feature type="domain" description="Rhodanese" evidence="7">
    <location>
        <begin position="106"/>
        <end position="127"/>
    </location>
</feature>
<evidence type="ECO:0000256" key="6">
    <source>
        <dbReference type="SAM" id="Phobius"/>
    </source>
</evidence>
<gene>
    <name evidence="8" type="ORF">SAMN05444350_10882</name>
</gene>
<sequence length="436" mass="49829">MEEEKKYKEIELRSEEVQEVMNHISPWVVRWGITVLFIILLVILVGCWVFRYPDVLQAEVTLTTEEPPAFILARSTGKLDTLYVNNGRMVQAGERLGVIQNTSVTEDVLWLTDSMKEWKEAGYEPDKGADYFIGKRLQLGELQTVYASFMIALSDYIRFVEQDYYTKKLNAGRKQLGGQRSYLNLAHREHTLTEKEMKLAQSMYDRDSILFAGDAMIAAEFEESGSRYLQSLRTRETSGMSLLQAEMQLEQQEENLLDLGKQAYDEEQNYRLELKNAVEQLEAQLSSWEQSYLFCSPICGKVTFMTVWSRNQNVESGETVFVVQPSKDSKVIGKAKLPLQGSGKVQIGQKVHVRMDNYPDQEFGYVKGRVESISPVPTEDGVYIVEIALPDGLHTNYGRTLPTVRELKGTADIILADRNVLERLLAPLRKIVEYED</sequence>
<feature type="coiled-coil region" evidence="5">
    <location>
        <begin position="242"/>
        <end position="291"/>
    </location>
</feature>
<proteinExistence type="predicted"/>
<dbReference type="eggNOG" id="COG1566">
    <property type="taxonomic scope" value="Bacteria"/>
</dbReference>
<comment type="subcellular location">
    <subcellularLocation>
        <location evidence="1">Membrane</location>
        <topology evidence="1">Single-pass membrane protein</topology>
    </subcellularLocation>
</comment>
<dbReference type="PRINTS" id="PR01490">
    <property type="entry name" value="RTXTOXIND"/>
</dbReference>
<keyword evidence="4 6" id="KW-0472">Membrane</keyword>
<feature type="transmembrane region" description="Helical" evidence="6">
    <location>
        <begin position="28"/>
        <end position="50"/>
    </location>
</feature>
<name>A0A1M6E445_9BACE</name>
<keyword evidence="2 6" id="KW-0812">Transmembrane</keyword>
<evidence type="ECO:0000256" key="4">
    <source>
        <dbReference type="ARBA" id="ARBA00023136"/>
    </source>
</evidence>
<dbReference type="AlphaFoldDB" id="A0A1M6E445"/>
<dbReference type="PROSITE" id="PS50206">
    <property type="entry name" value="RHODANESE_3"/>
    <property type="match status" value="1"/>
</dbReference>
<keyword evidence="9" id="KW-1185">Reference proteome</keyword>
<evidence type="ECO:0000256" key="3">
    <source>
        <dbReference type="ARBA" id="ARBA00022989"/>
    </source>
</evidence>
<dbReference type="RefSeq" id="WP_025832247.1">
    <property type="nucleotide sequence ID" value="NZ_FQZN01000008.1"/>
</dbReference>
<keyword evidence="5" id="KW-0175">Coiled coil</keyword>
<dbReference type="Proteomes" id="UP000184192">
    <property type="component" value="Unassembled WGS sequence"/>
</dbReference>
<organism evidence="8 9">
    <name type="scientific">Bacteroides stercorirosoris</name>
    <dbReference type="NCBI Taxonomy" id="871324"/>
    <lineage>
        <taxon>Bacteria</taxon>
        <taxon>Pseudomonadati</taxon>
        <taxon>Bacteroidota</taxon>
        <taxon>Bacteroidia</taxon>
        <taxon>Bacteroidales</taxon>
        <taxon>Bacteroidaceae</taxon>
        <taxon>Bacteroides</taxon>
    </lineage>
</organism>
<evidence type="ECO:0000313" key="9">
    <source>
        <dbReference type="Proteomes" id="UP000184192"/>
    </source>
</evidence>
<dbReference type="EMBL" id="FQZN01000008">
    <property type="protein sequence ID" value="SHI80028.1"/>
    <property type="molecule type" value="Genomic_DNA"/>
</dbReference>
<dbReference type="Gene3D" id="2.40.30.170">
    <property type="match status" value="1"/>
</dbReference>
<evidence type="ECO:0000256" key="1">
    <source>
        <dbReference type="ARBA" id="ARBA00004167"/>
    </source>
</evidence>
<reference evidence="9" key="1">
    <citation type="submission" date="2016-11" db="EMBL/GenBank/DDBJ databases">
        <authorList>
            <person name="Varghese N."/>
            <person name="Submissions S."/>
        </authorList>
    </citation>
    <scope>NUCLEOTIDE SEQUENCE [LARGE SCALE GENOMIC DNA]</scope>
    <source>
        <strain evidence="9">DSM 26884</strain>
    </source>
</reference>
<keyword evidence="3 6" id="KW-1133">Transmembrane helix</keyword>
<dbReference type="PANTHER" id="PTHR30386:SF26">
    <property type="entry name" value="TRANSPORT PROTEIN COMB"/>
    <property type="match status" value="1"/>
</dbReference>
<protein>
    <submittedName>
        <fullName evidence="8">HlyD family secretion protein</fullName>
    </submittedName>
</protein>
<dbReference type="GO" id="GO:0016020">
    <property type="term" value="C:membrane"/>
    <property type="evidence" value="ECO:0007669"/>
    <property type="project" value="UniProtKB-SubCell"/>
</dbReference>
<evidence type="ECO:0000313" key="8">
    <source>
        <dbReference type="EMBL" id="SHI80028.1"/>
    </source>
</evidence>
<dbReference type="PANTHER" id="PTHR30386">
    <property type="entry name" value="MEMBRANE FUSION SUBUNIT OF EMRAB-TOLC MULTIDRUG EFFLUX PUMP"/>
    <property type="match status" value="1"/>
</dbReference>
<evidence type="ECO:0000256" key="2">
    <source>
        <dbReference type="ARBA" id="ARBA00022692"/>
    </source>
</evidence>
<evidence type="ECO:0000259" key="7">
    <source>
        <dbReference type="PROSITE" id="PS50206"/>
    </source>
</evidence>
<accession>A0A1M6E445</accession>
<dbReference type="InterPro" id="IPR001763">
    <property type="entry name" value="Rhodanese-like_dom"/>
</dbReference>
<dbReference type="InterPro" id="IPR050739">
    <property type="entry name" value="MFP"/>
</dbReference>